<sequence>MYFEIKNIKVNYDRVRALKGISMQMQEGEIITLLGANGAGKTTTLRAITGLAQLSSGEIWFNDQRIDGLPPQKIVGMGIAMVPEGRHVYPLMSVKDNLLMGAYRRNDKQKIAEDLERIYTLFPRLKERLKQQGGNLSGGEQQMVAIGRALMAAPKLLLLDEPSLGIAPIIVQGIARDIVRINKEEKVSVILVEQNARMALKISKHGYVLETGQIALADKSENLIDNDHVRKFYLGG</sequence>
<organism evidence="7 8">
    <name type="scientific">candidate division KSB3 bacterium</name>
    <dbReference type="NCBI Taxonomy" id="2044937"/>
    <lineage>
        <taxon>Bacteria</taxon>
        <taxon>candidate division KSB3</taxon>
    </lineage>
</organism>
<dbReference type="InterPro" id="IPR030660">
    <property type="entry name" value="ABC_branched_ATPase_LivF/BraG"/>
</dbReference>
<dbReference type="GO" id="GO:0005524">
    <property type="term" value="F:ATP binding"/>
    <property type="evidence" value="ECO:0007669"/>
    <property type="project" value="UniProtKB-KW"/>
</dbReference>
<comment type="similarity">
    <text evidence="1">Belongs to the ABC transporter superfamily.</text>
</comment>
<dbReference type="InterPro" id="IPR027417">
    <property type="entry name" value="P-loop_NTPase"/>
</dbReference>
<evidence type="ECO:0000256" key="5">
    <source>
        <dbReference type="ARBA" id="ARBA00022970"/>
    </source>
</evidence>
<evidence type="ECO:0000256" key="1">
    <source>
        <dbReference type="ARBA" id="ARBA00005417"/>
    </source>
</evidence>
<dbReference type="InterPro" id="IPR017871">
    <property type="entry name" value="ABC_transporter-like_CS"/>
</dbReference>
<dbReference type="Pfam" id="PF00005">
    <property type="entry name" value="ABC_tran"/>
    <property type="match status" value="1"/>
</dbReference>
<dbReference type="CDD" id="cd03224">
    <property type="entry name" value="ABC_TM1139_LivF_branched"/>
    <property type="match status" value="1"/>
</dbReference>
<dbReference type="AlphaFoldDB" id="A0A9D5Q3X3"/>
<reference evidence="7" key="1">
    <citation type="submission" date="2019-11" db="EMBL/GenBank/DDBJ databases">
        <title>Microbial mats filling the niche in hypersaline microbial mats.</title>
        <authorList>
            <person name="Wong H.L."/>
            <person name="Macleod F.I."/>
            <person name="White R.A. III"/>
            <person name="Burns B.P."/>
        </authorList>
    </citation>
    <scope>NUCLEOTIDE SEQUENCE</scope>
    <source>
        <strain evidence="7">Rbin_158</strain>
    </source>
</reference>
<dbReference type="Proteomes" id="UP000649604">
    <property type="component" value="Unassembled WGS sequence"/>
</dbReference>
<comment type="caution">
    <text evidence="7">The sequence shown here is derived from an EMBL/GenBank/DDBJ whole genome shotgun (WGS) entry which is preliminary data.</text>
</comment>
<gene>
    <name evidence="7" type="ORF">GF339_00105</name>
</gene>
<keyword evidence="2" id="KW-0813">Transport</keyword>
<dbReference type="InterPro" id="IPR003439">
    <property type="entry name" value="ABC_transporter-like_ATP-bd"/>
</dbReference>
<evidence type="ECO:0000259" key="6">
    <source>
        <dbReference type="PROSITE" id="PS50893"/>
    </source>
</evidence>
<dbReference type="PROSITE" id="PS00211">
    <property type="entry name" value="ABC_TRANSPORTER_1"/>
    <property type="match status" value="1"/>
</dbReference>
<name>A0A9D5Q3X3_9BACT</name>
<evidence type="ECO:0000313" key="8">
    <source>
        <dbReference type="Proteomes" id="UP000649604"/>
    </source>
</evidence>
<evidence type="ECO:0000256" key="2">
    <source>
        <dbReference type="ARBA" id="ARBA00022448"/>
    </source>
</evidence>
<dbReference type="EMBL" id="WJJP01000002">
    <property type="protein sequence ID" value="MBD3322950.1"/>
    <property type="molecule type" value="Genomic_DNA"/>
</dbReference>
<evidence type="ECO:0000313" key="7">
    <source>
        <dbReference type="EMBL" id="MBD3322950.1"/>
    </source>
</evidence>
<evidence type="ECO:0000256" key="4">
    <source>
        <dbReference type="ARBA" id="ARBA00022840"/>
    </source>
</evidence>
<dbReference type="SUPFAM" id="SSF52540">
    <property type="entry name" value="P-loop containing nucleoside triphosphate hydrolases"/>
    <property type="match status" value="1"/>
</dbReference>
<feature type="domain" description="ABC transporter" evidence="6">
    <location>
        <begin position="3"/>
        <end position="236"/>
    </location>
</feature>
<dbReference type="PROSITE" id="PS50893">
    <property type="entry name" value="ABC_TRANSPORTER_2"/>
    <property type="match status" value="1"/>
</dbReference>
<keyword evidence="4 7" id="KW-0067">ATP-binding</keyword>
<accession>A0A9D5Q3X3</accession>
<dbReference type="InterPro" id="IPR052156">
    <property type="entry name" value="BCAA_Transport_ATP-bd_LivF"/>
</dbReference>
<dbReference type="Gene3D" id="3.40.50.300">
    <property type="entry name" value="P-loop containing nucleotide triphosphate hydrolases"/>
    <property type="match status" value="1"/>
</dbReference>
<dbReference type="GO" id="GO:0016887">
    <property type="term" value="F:ATP hydrolysis activity"/>
    <property type="evidence" value="ECO:0007669"/>
    <property type="project" value="InterPro"/>
</dbReference>
<dbReference type="GO" id="GO:0015658">
    <property type="term" value="F:branched-chain amino acid transmembrane transporter activity"/>
    <property type="evidence" value="ECO:0007669"/>
    <property type="project" value="InterPro"/>
</dbReference>
<dbReference type="PANTHER" id="PTHR43820">
    <property type="entry name" value="HIGH-AFFINITY BRANCHED-CHAIN AMINO ACID TRANSPORT ATP-BINDING PROTEIN LIVF"/>
    <property type="match status" value="1"/>
</dbReference>
<dbReference type="GO" id="GO:0015807">
    <property type="term" value="P:L-amino acid transport"/>
    <property type="evidence" value="ECO:0007669"/>
    <property type="project" value="TreeGrafter"/>
</dbReference>
<evidence type="ECO:0000256" key="3">
    <source>
        <dbReference type="ARBA" id="ARBA00022741"/>
    </source>
</evidence>
<dbReference type="PANTHER" id="PTHR43820:SF4">
    <property type="entry name" value="HIGH-AFFINITY BRANCHED-CHAIN AMINO ACID TRANSPORT ATP-BINDING PROTEIN LIVF"/>
    <property type="match status" value="1"/>
</dbReference>
<proteinExistence type="inferred from homology"/>
<protein>
    <submittedName>
        <fullName evidence="7">ATP-binding cassette domain-containing protein</fullName>
    </submittedName>
</protein>
<dbReference type="SMART" id="SM00382">
    <property type="entry name" value="AAA"/>
    <property type="match status" value="1"/>
</dbReference>
<dbReference type="InterPro" id="IPR003593">
    <property type="entry name" value="AAA+_ATPase"/>
</dbReference>
<dbReference type="PIRSF" id="PIRSF039137">
    <property type="entry name" value="ABC_branched_ATPase"/>
    <property type="match status" value="1"/>
</dbReference>
<keyword evidence="5" id="KW-0029">Amino-acid transport</keyword>
<keyword evidence="3" id="KW-0547">Nucleotide-binding</keyword>